<dbReference type="Pfam" id="PF12840">
    <property type="entry name" value="HTH_20"/>
    <property type="match status" value="1"/>
</dbReference>
<dbReference type="RefSeq" id="WP_174654037.1">
    <property type="nucleotide sequence ID" value="NZ_JAKRVX010000006.1"/>
</dbReference>
<keyword evidence="2" id="KW-1185">Reference proteome</keyword>
<dbReference type="InterPro" id="IPR036390">
    <property type="entry name" value="WH_DNA-bd_sf"/>
</dbReference>
<dbReference type="Proteomes" id="UP001203207">
    <property type="component" value="Unassembled WGS sequence"/>
</dbReference>
<name>A0AAE3KCQ6_9EURY</name>
<dbReference type="EMBL" id="JAKRVX010000006">
    <property type="protein sequence ID" value="MCL9817934.1"/>
    <property type="molecule type" value="Genomic_DNA"/>
</dbReference>
<evidence type="ECO:0000313" key="1">
    <source>
        <dbReference type="EMBL" id="MCL9817934.1"/>
    </source>
</evidence>
<dbReference type="SUPFAM" id="SSF46785">
    <property type="entry name" value="Winged helix' DNA-binding domain"/>
    <property type="match status" value="1"/>
</dbReference>
<reference evidence="1" key="2">
    <citation type="submission" date="2022-02" db="EMBL/GenBank/DDBJ databases">
        <authorList>
            <person name="Elcheninov A.G."/>
            <person name="Sorokin D.Y."/>
            <person name="Kublanov I.V."/>
        </authorList>
    </citation>
    <scope>NUCLEOTIDE SEQUENCE</scope>
    <source>
        <strain evidence="1">AArc-St2</strain>
    </source>
</reference>
<sequence>MESRSATDELVDNGSREPNDTLQTVLELLSDPDCRLLLGAASEPRTTSELADVCDVPLSTAYRKVDRLSETPLLSEQLRFCSDGDHASEYVCTVDELNIGVIGNGVEVTVKPTEQHEESPSMFSVTPISAD</sequence>
<reference evidence="1" key="1">
    <citation type="journal article" date="2022" name="Syst. Appl. Microbiol.">
        <title>Natronocalculus amylovorans gen. nov., sp. nov., and Natranaeroarchaeum aerophilus sp. nov., dominant culturable amylolytic natronoarchaea from hypersaline soda lakes in southwestern Siberia.</title>
        <authorList>
            <person name="Sorokin D.Y."/>
            <person name="Elcheninov A.G."/>
            <person name="Khizhniak T.V."/>
            <person name="Koenen M."/>
            <person name="Bale N.J."/>
            <person name="Damste J.S.S."/>
            <person name="Kublanov I.V."/>
        </authorList>
    </citation>
    <scope>NUCLEOTIDE SEQUENCE</scope>
    <source>
        <strain evidence="1">AArc-St2</strain>
    </source>
</reference>
<accession>A0AAE3KCQ6</accession>
<organism evidence="1 2">
    <name type="scientific">Natronocalculus amylovorans</name>
    <dbReference type="NCBI Taxonomy" id="2917812"/>
    <lineage>
        <taxon>Archaea</taxon>
        <taxon>Methanobacteriati</taxon>
        <taxon>Methanobacteriota</taxon>
        <taxon>Stenosarchaea group</taxon>
        <taxon>Halobacteria</taxon>
        <taxon>Halobacteriales</taxon>
        <taxon>Haloferacaceae</taxon>
        <taxon>Natronocalculus</taxon>
    </lineage>
</organism>
<proteinExistence type="predicted"/>
<dbReference type="AlphaFoldDB" id="A0AAE3KCQ6"/>
<comment type="caution">
    <text evidence="1">The sequence shown here is derived from an EMBL/GenBank/DDBJ whole genome shotgun (WGS) entry which is preliminary data.</text>
</comment>
<gene>
    <name evidence="1" type="ORF">AArcSt2_13410</name>
</gene>
<evidence type="ECO:0000313" key="2">
    <source>
        <dbReference type="Proteomes" id="UP001203207"/>
    </source>
</evidence>
<protein>
    <submittedName>
        <fullName evidence="1">Helix-turn-helix domain-containing protein</fullName>
    </submittedName>
</protein>